<accession>A0A1M4XDQ6</accession>
<sequence>MFIKEKIDGIKFYRFQPVQVLALGFAAVILLGAILLSLPISSRDGNPTNFIDALFTSTSAVCVTGLVTVDTGTHYSLFGQIVIMLLIQTGGLGFMTFATLIALILGKKISLRERLIMQEAYNTFNIQGVVKLALYVMGITFSIELIGALILSTQFIPQYGLLKGLYFGLFHSVSAFCNAGFDLIGNFQSLTPYVDNTVINLTIMSLIIIGGIGFAVLTEVINYRKTRRLSLHAKVVLSATAFLIISGAIGFFLLEYTNPKTIGNLNMKGKILASLFASVTPRTAGFNTISTSDMTTAGKFLTIVLMFIGASPGSTGGGIKTSTAFLLFMTVVAVVQGKEDTEIYQKRINKSYVYRALAIALISFTIVTFVTMVLSIVQHGDFIEYLYEATSAFATVGLTLGLTTRLTLIGKIIIIITMYIGRVGPLTITMAIAHKQQTTTSLIRYPEDKILIG</sequence>
<evidence type="ECO:0000256" key="9">
    <source>
        <dbReference type="ARBA" id="ARBA00023136"/>
    </source>
</evidence>
<dbReference type="AlphaFoldDB" id="A0A1M4XDQ6"/>
<dbReference type="Pfam" id="PF02386">
    <property type="entry name" value="TrkH"/>
    <property type="match status" value="1"/>
</dbReference>
<feature type="transmembrane region" description="Helical" evidence="10">
    <location>
        <begin position="235"/>
        <end position="254"/>
    </location>
</feature>
<evidence type="ECO:0000313" key="12">
    <source>
        <dbReference type="Proteomes" id="UP000184423"/>
    </source>
</evidence>
<dbReference type="InterPro" id="IPR004772">
    <property type="entry name" value="TrkH"/>
</dbReference>
<evidence type="ECO:0000256" key="3">
    <source>
        <dbReference type="ARBA" id="ARBA00022475"/>
    </source>
</evidence>
<keyword evidence="3" id="KW-1003">Cell membrane</keyword>
<reference evidence="12" key="1">
    <citation type="submission" date="2016-11" db="EMBL/GenBank/DDBJ databases">
        <authorList>
            <person name="Varghese N."/>
            <person name="Submissions S."/>
        </authorList>
    </citation>
    <scope>NUCLEOTIDE SEQUENCE [LARGE SCALE GENOMIC DNA]</scope>
    <source>
        <strain evidence="12">DSM 10124</strain>
    </source>
</reference>
<evidence type="ECO:0000256" key="1">
    <source>
        <dbReference type="ARBA" id="ARBA00004651"/>
    </source>
</evidence>
<evidence type="ECO:0000256" key="7">
    <source>
        <dbReference type="ARBA" id="ARBA00022989"/>
    </source>
</evidence>
<keyword evidence="9 10" id="KW-0472">Membrane</keyword>
<feature type="transmembrane region" description="Helical" evidence="10">
    <location>
        <begin position="317"/>
        <end position="335"/>
    </location>
</feature>
<feature type="transmembrane region" description="Helical" evidence="10">
    <location>
        <begin position="164"/>
        <end position="181"/>
    </location>
</feature>
<evidence type="ECO:0000256" key="5">
    <source>
        <dbReference type="ARBA" id="ARBA00022692"/>
    </source>
</evidence>
<keyword evidence="6" id="KW-0630">Potassium</keyword>
<gene>
    <name evidence="11" type="ORF">SAMN02746091_01382</name>
</gene>
<dbReference type="InterPro" id="IPR003445">
    <property type="entry name" value="Cat_transpt"/>
</dbReference>
<evidence type="ECO:0000313" key="11">
    <source>
        <dbReference type="EMBL" id="SHE91392.1"/>
    </source>
</evidence>
<proteinExistence type="predicted"/>
<organism evidence="11 12">
    <name type="scientific">Caloramator proteoclasticus DSM 10124</name>
    <dbReference type="NCBI Taxonomy" id="1121262"/>
    <lineage>
        <taxon>Bacteria</taxon>
        <taxon>Bacillati</taxon>
        <taxon>Bacillota</taxon>
        <taxon>Clostridia</taxon>
        <taxon>Eubacteriales</taxon>
        <taxon>Clostridiaceae</taxon>
        <taxon>Caloramator</taxon>
    </lineage>
</organism>
<comment type="subcellular location">
    <subcellularLocation>
        <location evidence="1">Cell membrane</location>
        <topology evidence="1">Multi-pass membrane protein</topology>
    </subcellularLocation>
</comment>
<keyword evidence="8" id="KW-0406">Ion transport</keyword>
<evidence type="ECO:0000256" key="10">
    <source>
        <dbReference type="SAM" id="Phobius"/>
    </source>
</evidence>
<evidence type="ECO:0000256" key="6">
    <source>
        <dbReference type="ARBA" id="ARBA00022958"/>
    </source>
</evidence>
<dbReference type="RefSeq" id="WP_073248630.1">
    <property type="nucleotide sequence ID" value="NZ_FQVG01000023.1"/>
</dbReference>
<name>A0A1M4XDQ6_9CLOT</name>
<feature type="transmembrane region" description="Helical" evidence="10">
    <location>
        <begin position="356"/>
        <end position="377"/>
    </location>
</feature>
<feature type="transmembrane region" description="Helical" evidence="10">
    <location>
        <begin position="201"/>
        <end position="223"/>
    </location>
</feature>
<feature type="transmembrane region" description="Helical" evidence="10">
    <location>
        <begin position="50"/>
        <end position="69"/>
    </location>
</feature>
<dbReference type="PANTHER" id="PTHR32024">
    <property type="entry name" value="TRK SYSTEM POTASSIUM UPTAKE PROTEIN TRKG-RELATED"/>
    <property type="match status" value="1"/>
</dbReference>
<feature type="transmembrane region" description="Helical" evidence="10">
    <location>
        <begin position="397"/>
        <end position="420"/>
    </location>
</feature>
<keyword evidence="5 10" id="KW-0812">Transmembrane</keyword>
<dbReference type="GO" id="GO:0015379">
    <property type="term" value="F:potassium:chloride symporter activity"/>
    <property type="evidence" value="ECO:0007669"/>
    <property type="project" value="InterPro"/>
</dbReference>
<evidence type="ECO:0000256" key="4">
    <source>
        <dbReference type="ARBA" id="ARBA00022538"/>
    </source>
</evidence>
<keyword evidence="12" id="KW-1185">Reference proteome</keyword>
<dbReference type="NCBIfam" id="TIGR00933">
    <property type="entry name" value="2a38"/>
    <property type="match status" value="1"/>
</dbReference>
<evidence type="ECO:0000256" key="8">
    <source>
        <dbReference type="ARBA" id="ARBA00023065"/>
    </source>
</evidence>
<evidence type="ECO:0000256" key="2">
    <source>
        <dbReference type="ARBA" id="ARBA00022448"/>
    </source>
</evidence>
<dbReference type="Proteomes" id="UP000184423">
    <property type="component" value="Unassembled WGS sequence"/>
</dbReference>
<dbReference type="GO" id="GO:0005886">
    <property type="term" value="C:plasma membrane"/>
    <property type="evidence" value="ECO:0007669"/>
    <property type="project" value="UniProtKB-SubCell"/>
</dbReference>
<keyword evidence="7 10" id="KW-1133">Transmembrane helix</keyword>
<keyword evidence="4" id="KW-0633">Potassium transport</keyword>
<keyword evidence="2" id="KW-0813">Transport</keyword>
<dbReference type="PANTHER" id="PTHR32024:SF1">
    <property type="entry name" value="KTR SYSTEM POTASSIUM UPTAKE PROTEIN B"/>
    <property type="match status" value="1"/>
</dbReference>
<feature type="transmembrane region" description="Helical" evidence="10">
    <location>
        <begin position="132"/>
        <end position="152"/>
    </location>
</feature>
<protein>
    <submittedName>
        <fullName evidence="11">Trk system potassium uptake protein TrkH</fullName>
    </submittedName>
</protein>
<dbReference type="EMBL" id="FQVG01000023">
    <property type="protein sequence ID" value="SHE91392.1"/>
    <property type="molecule type" value="Genomic_DNA"/>
</dbReference>
<feature type="transmembrane region" description="Helical" evidence="10">
    <location>
        <begin position="81"/>
        <end position="105"/>
    </location>
</feature>
<feature type="transmembrane region" description="Helical" evidence="10">
    <location>
        <begin position="20"/>
        <end position="38"/>
    </location>
</feature>